<dbReference type="GO" id="GO:0016765">
    <property type="term" value="F:transferase activity, transferring alkyl or aryl (other than methyl) groups"/>
    <property type="evidence" value="ECO:0007669"/>
    <property type="project" value="InterPro"/>
</dbReference>
<dbReference type="Pfam" id="PF11991">
    <property type="entry name" value="Trp_DMAT"/>
    <property type="match status" value="2"/>
</dbReference>
<dbReference type="InterPro" id="IPR017795">
    <property type="entry name" value="ABBA_NscD-like"/>
</dbReference>
<evidence type="ECO:0000256" key="1">
    <source>
        <dbReference type="ARBA" id="ARBA00010209"/>
    </source>
</evidence>
<dbReference type="AlphaFoldDB" id="A0A8H4GTK4"/>
<sequence>MRQIHYPRADHLSCFTPEGYPFELSLNFQADRCVLRLGCAPVGPFAGTKHDSLNKYTARELLGKLAQLDTNIDLGWFDYFDPQLSLGTKEPGVASEQLIRHLRQINEVAFDLDDGRMYFSPSLDGRDAHSPTSEVFLIGFDCVVPEKSRLKLCVCNTHLCLDNIRSFWTLGGRMSDPTTMKGLAKLYLPVQGKSDDFVADALTDFFKYLDWDGYACRYKQELVSNFPCRDLKESVTAQRWVAFSFTERAGVYLTV</sequence>
<dbReference type="PANTHER" id="PTHR40627">
    <property type="entry name" value="INDOLE PRENYLTRANSFERASE TDIB-RELATED"/>
    <property type="match status" value="1"/>
</dbReference>
<evidence type="ECO:0000256" key="2">
    <source>
        <dbReference type="ARBA" id="ARBA00022679"/>
    </source>
</evidence>
<dbReference type="PANTHER" id="PTHR40627:SF3">
    <property type="entry name" value="PRENYLTRANSFERASE ASQH2-RELATED"/>
    <property type="match status" value="1"/>
</dbReference>
<comment type="caution">
    <text evidence="3">The sequence shown here is derived from an EMBL/GenBank/DDBJ whole genome shotgun (WGS) entry which is preliminary data.</text>
</comment>
<proteinExistence type="inferred from homology"/>
<reference evidence="3" key="2">
    <citation type="submission" date="2020-04" db="EMBL/GenBank/DDBJ databases">
        <authorList>
            <person name="Santos R.A.C."/>
            <person name="Steenwyk J.L."/>
            <person name="Rivero-Menendez O."/>
            <person name="Mead M.E."/>
            <person name="Silva L.P."/>
            <person name="Bastos R.W."/>
            <person name="Alastruey-Izquierdo A."/>
            <person name="Goldman G.H."/>
            <person name="Rokas A."/>
        </authorList>
    </citation>
    <scope>NUCLEOTIDE SEQUENCE</scope>
    <source>
        <strain evidence="3">CNM-CM6805</strain>
    </source>
</reference>
<comment type="similarity">
    <text evidence="1">Belongs to the tryptophan dimethylallyltransferase family.</text>
</comment>
<dbReference type="OrthoDB" id="3354387at2759"/>
<evidence type="ECO:0000313" key="3">
    <source>
        <dbReference type="EMBL" id="KAF4229400.1"/>
    </source>
</evidence>
<reference evidence="3" key="1">
    <citation type="journal article" date="2020" name="bioRxiv">
        <title>Genomic and phenotypic heterogeneity of clinical isolates of the human pathogens Aspergillus fumigatus, Aspergillus lentulus and Aspergillus fumigatiaffinis.</title>
        <authorList>
            <person name="dos Santos R.A.C."/>
            <person name="Steenwyk J.L."/>
            <person name="Rivero-Menendez O."/>
            <person name="Mead M.E."/>
            <person name="Silva L.P."/>
            <person name="Bastos R.W."/>
            <person name="Alastruey-Izquierdo A."/>
            <person name="Goldman G.H."/>
            <person name="Rokas A."/>
        </authorList>
    </citation>
    <scope>NUCLEOTIDE SEQUENCE</scope>
    <source>
        <strain evidence="3">CNM-CM6805</strain>
    </source>
</reference>
<name>A0A8H4GTK4_9EURO</name>
<keyword evidence="2" id="KW-0808">Transferase</keyword>
<dbReference type="GO" id="GO:0009820">
    <property type="term" value="P:alkaloid metabolic process"/>
    <property type="evidence" value="ECO:0007669"/>
    <property type="project" value="InterPro"/>
</dbReference>
<organism evidence="3 4">
    <name type="scientific">Aspergillus fumigatiaffinis</name>
    <dbReference type="NCBI Taxonomy" id="340414"/>
    <lineage>
        <taxon>Eukaryota</taxon>
        <taxon>Fungi</taxon>
        <taxon>Dikarya</taxon>
        <taxon>Ascomycota</taxon>
        <taxon>Pezizomycotina</taxon>
        <taxon>Eurotiomycetes</taxon>
        <taxon>Eurotiomycetidae</taxon>
        <taxon>Eurotiales</taxon>
        <taxon>Aspergillaceae</taxon>
        <taxon>Aspergillus</taxon>
        <taxon>Aspergillus subgen. Fumigati</taxon>
    </lineage>
</organism>
<gene>
    <name evidence="3" type="ORF">CNMCM6805_001519</name>
</gene>
<protein>
    <submittedName>
        <fullName evidence="3">Uncharacterized protein</fullName>
    </submittedName>
</protein>
<dbReference type="EMBL" id="JAAAPX010000134">
    <property type="protein sequence ID" value="KAF4229400.1"/>
    <property type="molecule type" value="Genomic_DNA"/>
</dbReference>
<keyword evidence="4" id="KW-1185">Reference proteome</keyword>
<accession>A0A8H4GTK4</accession>
<evidence type="ECO:0000313" key="4">
    <source>
        <dbReference type="Proteomes" id="UP000653565"/>
    </source>
</evidence>
<dbReference type="Proteomes" id="UP000653565">
    <property type="component" value="Unassembled WGS sequence"/>
</dbReference>